<organism evidence="3 4">
    <name type="scientific">Catellatospora chokoriensis</name>
    <dbReference type="NCBI Taxonomy" id="310353"/>
    <lineage>
        <taxon>Bacteria</taxon>
        <taxon>Bacillati</taxon>
        <taxon>Actinomycetota</taxon>
        <taxon>Actinomycetes</taxon>
        <taxon>Micromonosporales</taxon>
        <taxon>Micromonosporaceae</taxon>
        <taxon>Catellatospora</taxon>
    </lineage>
</organism>
<feature type="region of interest" description="Disordered" evidence="1">
    <location>
        <begin position="338"/>
        <end position="389"/>
    </location>
</feature>
<feature type="transmembrane region" description="Helical" evidence="2">
    <location>
        <begin position="186"/>
        <end position="206"/>
    </location>
</feature>
<comment type="caution">
    <text evidence="3">The sequence shown here is derived from an EMBL/GenBank/DDBJ whole genome shotgun (WGS) entry which is preliminary data.</text>
</comment>
<proteinExistence type="predicted"/>
<keyword evidence="2" id="KW-0812">Transmembrane</keyword>
<keyword evidence="2" id="KW-0472">Membrane</keyword>
<evidence type="ECO:0000313" key="3">
    <source>
        <dbReference type="EMBL" id="GIF90465.1"/>
    </source>
</evidence>
<feature type="transmembrane region" description="Helical" evidence="2">
    <location>
        <begin position="218"/>
        <end position="246"/>
    </location>
</feature>
<dbReference type="InterPro" id="IPR045782">
    <property type="entry name" value="TrbL_3"/>
</dbReference>
<feature type="compositionally biased region" description="Pro residues" evidence="1">
    <location>
        <begin position="371"/>
        <end position="389"/>
    </location>
</feature>
<accession>A0A8J3K4C1</accession>
<evidence type="ECO:0000256" key="1">
    <source>
        <dbReference type="SAM" id="MobiDB-lite"/>
    </source>
</evidence>
<protein>
    <submittedName>
        <fullName evidence="3">Uncharacterized protein</fullName>
    </submittedName>
</protein>
<dbReference type="RefSeq" id="WP_191842575.1">
    <property type="nucleotide sequence ID" value="NZ_BAAALB010000024.1"/>
</dbReference>
<dbReference type="EMBL" id="BONG01000023">
    <property type="protein sequence ID" value="GIF90465.1"/>
    <property type="molecule type" value="Genomic_DNA"/>
</dbReference>
<feature type="transmembrane region" description="Helical" evidence="2">
    <location>
        <begin position="107"/>
        <end position="125"/>
    </location>
</feature>
<feature type="transmembrane region" description="Helical" evidence="2">
    <location>
        <begin position="67"/>
        <end position="87"/>
    </location>
</feature>
<gene>
    <name evidence="3" type="ORF">Cch02nite_39090</name>
</gene>
<keyword evidence="4" id="KW-1185">Reference proteome</keyword>
<feature type="compositionally biased region" description="Low complexity" evidence="1">
    <location>
        <begin position="361"/>
        <end position="370"/>
    </location>
</feature>
<reference evidence="3 4" key="1">
    <citation type="submission" date="2021-01" db="EMBL/GenBank/DDBJ databases">
        <title>Whole genome shotgun sequence of Catellatospora chokoriensis NBRC 107358.</title>
        <authorList>
            <person name="Komaki H."/>
            <person name="Tamura T."/>
        </authorList>
    </citation>
    <scope>NUCLEOTIDE SEQUENCE [LARGE SCALE GENOMIC DNA]</scope>
    <source>
        <strain evidence="3 4">NBRC 107358</strain>
    </source>
</reference>
<dbReference type="Pfam" id="PF19590">
    <property type="entry name" value="TrbL_3"/>
    <property type="match status" value="1"/>
</dbReference>
<name>A0A8J3K4C1_9ACTN</name>
<feature type="transmembrane region" description="Helical" evidence="2">
    <location>
        <begin position="22"/>
        <end position="46"/>
    </location>
</feature>
<sequence length="389" mass="40077">MAPLARPGVVSELPFVGLPVEAMVTALNTFLAKVLLGLLGSLLDLLRASVFTSPDVTVLPQVASTSWTAMAVVDTCYVLVIVAAAASGMTDGLVQVRYTLADLGPRLVVAFVGANFALPLCSGLIQTANALTMALTADTIWSQASLLQLRSLIEAAQTNMTGTVAFLFTVVLVLIAVLAAMLVCQWLARVGVLIVLCAIAPVALACHGLPATDAAARAWWRSMLAALGTQLLQAVCLHVCISVLVSDQAPVLPAASDTQLAVLRLFTVLVLLWGTARIPSLMGRFATNAGGGGQRLGSYLVKSVLINRGLGALRTAGGGGRRPMQVVNVRNITYNRLSQAALPSRPTPRPGSPGPAGSGGATPPAGSRPNGPRPRPRSGPGPAGPVSRP</sequence>
<dbReference type="AlphaFoldDB" id="A0A8J3K4C1"/>
<evidence type="ECO:0000256" key="2">
    <source>
        <dbReference type="SAM" id="Phobius"/>
    </source>
</evidence>
<feature type="transmembrane region" description="Helical" evidence="2">
    <location>
        <begin position="258"/>
        <end position="276"/>
    </location>
</feature>
<dbReference type="Proteomes" id="UP000619293">
    <property type="component" value="Unassembled WGS sequence"/>
</dbReference>
<feature type="transmembrane region" description="Helical" evidence="2">
    <location>
        <begin position="160"/>
        <end position="180"/>
    </location>
</feature>
<keyword evidence="2" id="KW-1133">Transmembrane helix</keyword>
<evidence type="ECO:0000313" key="4">
    <source>
        <dbReference type="Proteomes" id="UP000619293"/>
    </source>
</evidence>